<dbReference type="OrthoDB" id="515493at2759"/>
<keyword evidence="4" id="KW-0804">Transcription</keyword>
<feature type="compositionally biased region" description="Basic and acidic residues" evidence="7">
    <location>
        <begin position="23"/>
        <end position="32"/>
    </location>
</feature>
<dbReference type="GO" id="GO:0046983">
    <property type="term" value="F:protein dimerization activity"/>
    <property type="evidence" value="ECO:0007669"/>
    <property type="project" value="InterPro"/>
</dbReference>
<dbReference type="InterPro" id="IPR036638">
    <property type="entry name" value="HLH_DNA-bd_sf"/>
</dbReference>
<name>A0A6I9R4B4_ELAGV</name>
<dbReference type="RefSeq" id="XP_010920215.1">
    <property type="nucleotide sequence ID" value="XM_010921913.2"/>
</dbReference>
<evidence type="ECO:0000256" key="3">
    <source>
        <dbReference type="ARBA" id="ARBA00023125"/>
    </source>
</evidence>
<dbReference type="Gene3D" id="4.10.280.10">
    <property type="entry name" value="Helix-loop-helix DNA-binding domain"/>
    <property type="match status" value="1"/>
</dbReference>
<accession>A0A6I9R4B4</accession>
<evidence type="ECO:0000313" key="10">
    <source>
        <dbReference type="RefSeq" id="XP_010920215.1"/>
    </source>
</evidence>
<dbReference type="AlphaFoldDB" id="A0A6I9R4B4"/>
<comment type="similarity">
    <text evidence="1">Belongs to the bHLH protein family.</text>
</comment>
<keyword evidence="3" id="KW-0238">DNA-binding</keyword>
<feature type="compositionally biased region" description="Low complexity" evidence="7">
    <location>
        <begin position="319"/>
        <end position="352"/>
    </location>
</feature>
<protein>
    <submittedName>
        <fullName evidence="10">Transcription factor bHLH121</fullName>
    </submittedName>
</protein>
<keyword evidence="6" id="KW-0175">Coiled coil</keyword>
<evidence type="ECO:0000256" key="2">
    <source>
        <dbReference type="ARBA" id="ARBA00023015"/>
    </source>
</evidence>
<dbReference type="InParanoid" id="A0A6I9R4B4"/>
<dbReference type="InterPro" id="IPR057075">
    <property type="entry name" value="bHLH_IRO3"/>
</dbReference>
<organism evidence="9 10">
    <name type="scientific">Elaeis guineensis var. tenera</name>
    <name type="common">Oil palm</name>
    <dbReference type="NCBI Taxonomy" id="51953"/>
    <lineage>
        <taxon>Eukaryota</taxon>
        <taxon>Viridiplantae</taxon>
        <taxon>Streptophyta</taxon>
        <taxon>Embryophyta</taxon>
        <taxon>Tracheophyta</taxon>
        <taxon>Spermatophyta</taxon>
        <taxon>Magnoliopsida</taxon>
        <taxon>Liliopsida</taxon>
        <taxon>Arecaceae</taxon>
        <taxon>Arecoideae</taxon>
        <taxon>Cocoseae</taxon>
        <taxon>Elaeidinae</taxon>
        <taxon>Elaeis</taxon>
    </lineage>
</organism>
<dbReference type="GO" id="GO:0006879">
    <property type="term" value="P:intracellular iron ion homeostasis"/>
    <property type="evidence" value="ECO:0007669"/>
    <property type="project" value="InterPro"/>
</dbReference>
<dbReference type="GeneID" id="105044120"/>
<feature type="compositionally biased region" description="Basic and acidic residues" evidence="7">
    <location>
        <begin position="250"/>
        <end position="272"/>
    </location>
</feature>
<evidence type="ECO:0000256" key="5">
    <source>
        <dbReference type="ARBA" id="ARBA00023242"/>
    </source>
</evidence>
<dbReference type="CDD" id="cd11446">
    <property type="entry name" value="bHLH_AtILR3_like"/>
    <property type="match status" value="1"/>
</dbReference>
<dbReference type="GO" id="GO:0003700">
    <property type="term" value="F:DNA-binding transcription factor activity"/>
    <property type="evidence" value="ECO:0007669"/>
    <property type="project" value="InterPro"/>
</dbReference>
<dbReference type="Proteomes" id="UP000504607">
    <property type="component" value="Chromosome 4"/>
</dbReference>
<feature type="domain" description="BHLH" evidence="8">
    <location>
        <begin position="55"/>
        <end position="105"/>
    </location>
</feature>
<evidence type="ECO:0000313" key="9">
    <source>
        <dbReference type="Proteomes" id="UP000504607"/>
    </source>
</evidence>
<dbReference type="InterPro" id="IPR011598">
    <property type="entry name" value="bHLH_dom"/>
</dbReference>
<dbReference type="PANTHER" id="PTHR47001">
    <property type="entry name" value="TRANSCRIPTION FACTOR BHLH121"/>
    <property type="match status" value="1"/>
</dbReference>
<gene>
    <name evidence="10" type="primary">LOC105044120</name>
</gene>
<dbReference type="KEGG" id="egu:105044120"/>
<evidence type="ECO:0000256" key="6">
    <source>
        <dbReference type="SAM" id="Coils"/>
    </source>
</evidence>
<evidence type="ECO:0000256" key="4">
    <source>
        <dbReference type="ARBA" id="ARBA00023163"/>
    </source>
</evidence>
<feature type="coiled-coil region" evidence="6">
    <location>
        <begin position="54"/>
        <end position="150"/>
    </location>
</feature>
<sequence>MDQWKPSEGFFPDPAQAELQDNGFHRASDDLCQHPARLPDPSQRVDQDVKDSIAARKVQKADREKLRRDRLNEQFLELGNALDPDRPKNDKATILADTIQMLKDLTAQVNRLKAEYTSLSEESHELTQEKNELREEKAALKSEIDNLNARYQQRLRVLYPWAAMDTSVIMGPPPAYPFPMPVPIPSGPIPIHPSLQPYPFFRNQNPGTIPNSCSTYGPYAHPCNVQVEQPTTQCIPPHPHPSGNKSHSGSRQDSRSKSSDRQQRSCGERSDDISDVATELELKTPGSAVPSSHSKEANDQDLSSEVRKGKQWPSERKGSGCSDGSSSSRCSSCGVVPDSSSNSVADSSVSKN</sequence>
<dbReference type="Pfam" id="PF23177">
    <property type="entry name" value="bHLH_IRO3"/>
    <property type="match status" value="1"/>
</dbReference>
<keyword evidence="9" id="KW-1185">Reference proteome</keyword>
<evidence type="ECO:0000259" key="8">
    <source>
        <dbReference type="PROSITE" id="PS50888"/>
    </source>
</evidence>
<dbReference type="FunCoup" id="A0A6I9R4B4">
    <property type="interactions" value="2192"/>
</dbReference>
<dbReference type="GO" id="GO:0003677">
    <property type="term" value="F:DNA binding"/>
    <property type="evidence" value="ECO:0007669"/>
    <property type="project" value="UniProtKB-KW"/>
</dbReference>
<reference evidence="10" key="1">
    <citation type="submission" date="2025-08" db="UniProtKB">
        <authorList>
            <consortium name="RefSeq"/>
        </authorList>
    </citation>
    <scope>IDENTIFICATION</scope>
</reference>
<proteinExistence type="inferred from homology"/>
<keyword evidence="5" id="KW-0539">Nucleus</keyword>
<evidence type="ECO:0000256" key="1">
    <source>
        <dbReference type="ARBA" id="ARBA00005510"/>
    </source>
</evidence>
<feature type="region of interest" description="Disordered" evidence="7">
    <location>
        <begin position="230"/>
        <end position="352"/>
    </location>
</feature>
<dbReference type="PANTHER" id="PTHR47001:SF1">
    <property type="entry name" value="TRANSCRIPTION FACTOR BHLH11"/>
    <property type="match status" value="1"/>
</dbReference>
<dbReference type="SUPFAM" id="SSF47459">
    <property type="entry name" value="HLH, helix-loop-helix DNA-binding domain"/>
    <property type="match status" value="1"/>
</dbReference>
<dbReference type="SMART" id="SM00353">
    <property type="entry name" value="HLH"/>
    <property type="match status" value="1"/>
</dbReference>
<dbReference type="PROSITE" id="PS50888">
    <property type="entry name" value="BHLH"/>
    <property type="match status" value="1"/>
</dbReference>
<keyword evidence="2" id="KW-0805">Transcription regulation</keyword>
<dbReference type="InterPro" id="IPR044579">
    <property type="entry name" value="bHLH11/121"/>
</dbReference>
<evidence type="ECO:0000256" key="7">
    <source>
        <dbReference type="SAM" id="MobiDB-lite"/>
    </source>
</evidence>
<feature type="region of interest" description="Disordered" evidence="7">
    <location>
        <begin position="1"/>
        <end position="48"/>
    </location>
</feature>
<feature type="compositionally biased region" description="Basic and acidic residues" evidence="7">
    <location>
        <begin position="293"/>
        <end position="318"/>
    </location>
</feature>